<dbReference type="SUPFAM" id="SSF46785">
    <property type="entry name" value="Winged helix' DNA-binding domain"/>
    <property type="match status" value="1"/>
</dbReference>
<evidence type="ECO:0000256" key="3">
    <source>
        <dbReference type="SAM" id="MobiDB-lite"/>
    </source>
</evidence>
<evidence type="ECO:0000256" key="1">
    <source>
        <dbReference type="ARBA" id="ARBA00022884"/>
    </source>
</evidence>
<feature type="domain" description="HTH La-type RNA-binding" evidence="4">
    <location>
        <begin position="395"/>
        <end position="484"/>
    </location>
</feature>
<dbReference type="InterPro" id="IPR006607">
    <property type="entry name" value="DM15"/>
</dbReference>
<dbReference type="InterPro" id="IPR045180">
    <property type="entry name" value="La_dom_prot"/>
</dbReference>
<dbReference type="InterPro" id="IPR036388">
    <property type="entry name" value="WH-like_DNA-bd_sf"/>
</dbReference>
<evidence type="ECO:0000256" key="2">
    <source>
        <dbReference type="PROSITE-ProRule" id="PRU00332"/>
    </source>
</evidence>
<name>A0AA86TKF9_9FABA</name>
<dbReference type="GO" id="GO:0048255">
    <property type="term" value="P:mRNA stabilization"/>
    <property type="evidence" value="ECO:0007669"/>
    <property type="project" value="InterPro"/>
</dbReference>
<accession>A0AA86TKF9</accession>
<dbReference type="CDD" id="cd07323">
    <property type="entry name" value="LAM"/>
    <property type="match status" value="1"/>
</dbReference>
<feature type="compositionally biased region" description="Polar residues" evidence="3">
    <location>
        <begin position="768"/>
        <end position="797"/>
    </location>
</feature>
<feature type="compositionally biased region" description="Basic and acidic residues" evidence="3">
    <location>
        <begin position="676"/>
        <end position="686"/>
    </location>
</feature>
<dbReference type="Gramene" id="rna-AYBTSS11_LOCUS23191">
    <property type="protein sequence ID" value="CAJ1971192.1"/>
    <property type="gene ID" value="gene-AYBTSS11_LOCUS23191"/>
</dbReference>
<keyword evidence="1 2" id="KW-0694">RNA-binding</keyword>
<dbReference type="InterPro" id="IPR036390">
    <property type="entry name" value="WH_DNA-bd_sf"/>
</dbReference>
<evidence type="ECO:0000313" key="6">
    <source>
        <dbReference type="Proteomes" id="UP001189624"/>
    </source>
</evidence>
<dbReference type="GO" id="GO:0000339">
    <property type="term" value="F:RNA cap binding"/>
    <property type="evidence" value="ECO:0007669"/>
    <property type="project" value="InterPro"/>
</dbReference>
<dbReference type="EMBL" id="OY731405">
    <property type="protein sequence ID" value="CAJ1971192.1"/>
    <property type="molecule type" value="Genomic_DNA"/>
</dbReference>
<feature type="region of interest" description="Disordered" evidence="3">
    <location>
        <begin position="669"/>
        <end position="688"/>
    </location>
</feature>
<dbReference type="Pfam" id="PF05383">
    <property type="entry name" value="La"/>
    <property type="match status" value="1"/>
</dbReference>
<feature type="region of interest" description="Disordered" evidence="3">
    <location>
        <begin position="376"/>
        <end position="395"/>
    </location>
</feature>
<dbReference type="SMART" id="SM00684">
    <property type="entry name" value="DM15"/>
    <property type="match status" value="3"/>
</dbReference>
<feature type="compositionally biased region" description="Basic residues" evidence="3">
    <location>
        <begin position="184"/>
        <end position="193"/>
    </location>
</feature>
<feature type="compositionally biased region" description="Basic and acidic residues" evidence="3">
    <location>
        <begin position="718"/>
        <end position="727"/>
    </location>
</feature>
<evidence type="ECO:0000313" key="5">
    <source>
        <dbReference type="EMBL" id="CAJ1971192.1"/>
    </source>
</evidence>
<feature type="region of interest" description="Disordered" evidence="3">
    <location>
        <begin position="712"/>
        <end position="797"/>
    </location>
</feature>
<proteinExistence type="predicted"/>
<dbReference type="Gene3D" id="1.10.10.10">
    <property type="entry name" value="Winged helix-like DNA-binding domain superfamily/Winged helix DNA-binding domain"/>
    <property type="match status" value="1"/>
</dbReference>
<feature type="compositionally biased region" description="Gly residues" evidence="3">
    <location>
        <begin position="829"/>
        <end position="844"/>
    </location>
</feature>
<dbReference type="PANTHER" id="PTHR22792:SF101">
    <property type="entry name" value="LA-RELATED PROTEIN 1A"/>
    <property type="match status" value="1"/>
</dbReference>
<feature type="region of interest" description="Disordered" evidence="3">
    <location>
        <begin position="259"/>
        <end position="295"/>
    </location>
</feature>
<protein>
    <recommendedName>
        <fullName evidence="4">HTH La-type RNA-binding domain-containing protein</fullName>
    </recommendedName>
</protein>
<feature type="region of interest" description="Disordered" evidence="3">
    <location>
        <begin position="814"/>
        <end position="844"/>
    </location>
</feature>
<dbReference type="SMART" id="SM00715">
    <property type="entry name" value="LA"/>
    <property type="match status" value="1"/>
</dbReference>
<gene>
    <name evidence="5" type="ORF">AYBTSS11_LOCUS23191</name>
</gene>
<dbReference type="AlphaFoldDB" id="A0AA86TKF9"/>
<feature type="region of interest" description="Disordered" evidence="3">
    <location>
        <begin position="107"/>
        <end position="206"/>
    </location>
</feature>
<dbReference type="Pfam" id="PF21071">
    <property type="entry name" value="LARP1_HEAT"/>
    <property type="match status" value="1"/>
</dbReference>
<organism evidence="5 6">
    <name type="scientific">Sphenostylis stenocarpa</name>
    <dbReference type="NCBI Taxonomy" id="92480"/>
    <lineage>
        <taxon>Eukaryota</taxon>
        <taxon>Viridiplantae</taxon>
        <taxon>Streptophyta</taxon>
        <taxon>Embryophyta</taxon>
        <taxon>Tracheophyta</taxon>
        <taxon>Spermatophyta</taxon>
        <taxon>Magnoliopsida</taxon>
        <taxon>eudicotyledons</taxon>
        <taxon>Gunneridae</taxon>
        <taxon>Pentapetalae</taxon>
        <taxon>rosids</taxon>
        <taxon>fabids</taxon>
        <taxon>Fabales</taxon>
        <taxon>Fabaceae</taxon>
        <taxon>Papilionoideae</taxon>
        <taxon>50 kb inversion clade</taxon>
        <taxon>NPAAA clade</taxon>
        <taxon>indigoferoid/millettioid clade</taxon>
        <taxon>Phaseoleae</taxon>
        <taxon>Sphenostylis</taxon>
    </lineage>
</organism>
<feature type="compositionally biased region" description="Polar residues" evidence="3">
    <location>
        <begin position="166"/>
        <end position="177"/>
    </location>
</feature>
<reference evidence="5" key="1">
    <citation type="submission" date="2023-10" db="EMBL/GenBank/DDBJ databases">
        <authorList>
            <person name="Domelevo Entfellner J.-B."/>
        </authorList>
    </citation>
    <scope>NUCLEOTIDE SEQUENCE</scope>
</reference>
<dbReference type="PROSITE" id="PS50961">
    <property type="entry name" value="HTH_LA"/>
    <property type="match status" value="1"/>
</dbReference>
<dbReference type="Proteomes" id="UP001189624">
    <property type="component" value="Chromosome 8"/>
</dbReference>
<keyword evidence="6" id="KW-1185">Reference proteome</keyword>
<evidence type="ECO:0000259" key="4">
    <source>
        <dbReference type="PROSITE" id="PS50961"/>
    </source>
</evidence>
<feature type="compositionally biased region" description="Polar residues" evidence="3">
    <location>
        <begin position="284"/>
        <end position="294"/>
    </location>
</feature>
<sequence>MKDLALEKAVGTSVNCTSDSQTTGGIIIGMRICNGFTTNVGIIGWDSLKNALLGTICAGIMVDSLESCVFCQAGLRGGNLGSLVDWLAKKAFMVTAETEIGEDQKGVVAPKSPWKTPAVDGKGGDVSVMMGTESWPALSDAQRPPKNVETAAASAASAGEIAPRHPSTQKVNGSGNANPAHRLPSSRHPKPGAKRNSSGAPPFPGPMPYLQPVPPCFYPVPPQHIAVPGYAIPPGPGPFPGVESPLGKPVSQLPGQAFPPSAHAVDAKSVQPPVQGDPNAYAANFSSGRPNIQEQGDHLNHVWHHQRPLPSRGNIPMQHGLGPRPFIRPPFYGPPPGYMVGPSFPGPAPFWCFGMPPPGSIRGPHPRQYFPYHVNPPHQPPPPDTVSLRTNESNSYDRHNSLNKLLIPEPSFGSDENLQHDHYLISLMDDQGWVPISTVADFKRVKRMSTDIPFILDALQSSNTVEVQGDKIRKCNNWSKWIRVSSGNSESSTAQVEQSQFEDGAVNSLINSDAIGDKTKETSEANPKVDVHNSILAGHNQPNEDTLQVSHLNQENNTVGHHSNGKSLVVTGESVKLCVFNTTNSICAKQETEPKIFDNNETGNVDALNDMDGRDLSNDFGNTFMLDEEIELEQKMLKKTELSSSGRIDDEDDEMAVIEQDVQRLVIVTQNGDPKQGSRGDGKESKSISTELASAINDGLYFYEQELKHRRFNRSRKNNSDSRDRNIKSPSHNLGVSNMKAVENIVGNGVDDSGSNTSRRKQKVFHKQPSSLKQRFFSSNYRNHGTSRNSNGIISESPPSNSVGFFFASTPPENHGFKPSKLSSSPHGGLSGSPHGGFSGSPHGGFSGSPHGGFCGSPHGGFSGSPPVGSMPKSFPPFQHPSHQLLEENGFKQQKYLKYHKRCLNDRKKLGIGCSEEMNTLYRFWSYFLRDMFVPSMYNEFKKLAKEDAASNYNYGIECLFRFYSYGLEKEFRDDLYKDFEQLTLDFYHKGNLYGMEKYWAFHHYRKIRDHKDPLNKHPELEKLLREEYRSLEDFRAREKNVVKDDFN</sequence>
<dbReference type="PANTHER" id="PTHR22792">
    <property type="entry name" value="LUPUS LA PROTEIN-RELATED"/>
    <property type="match status" value="1"/>
</dbReference>
<dbReference type="InterPro" id="IPR006630">
    <property type="entry name" value="La_HTH"/>
</dbReference>